<dbReference type="Gene3D" id="3.90.850.10">
    <property type="entry name" value="Fumarylacetoacetase-like, C-terminal domain"/>
    <property type="match status" value="1"/>
</dbReference>
<evidence type="ECO:0000256" key="1">
    <source>
        <dbReference type="ARBA" id="ARBA00023239"/>
    </source>
</evidence>
<dbReference type="InterPro" id="IPR050772">
    <property type="entry name" value="Hydratase-Decarb/MhpD_sf"/>
</dbReference>
<dbReference type="SUPFAM" id="SSF56529">
    <property type="entry name" value="FAH"/>
    <property type="match status" value="1"/>
</dbReference>
<dbReference type="InterPro" id="IPR011234">
    <property type="entry name" value="Fumarylacetoacetase-like_C"/>
</dbReference>
<dbReference type="PANTHER" id="PTHR30143:SF0">
    <property type="entry name" value="2-KETO-4-PENTENOATE HYDRATASE"/>
    <property type="match status" value="1"/>
</dbReference>
<dbReference type="Pfam" id="PF01557">
    <property type="entry name" value="FAA_hydrolase"/>
    <property type="match status" value="1"/>
</dbReference>
<reference evidence="3 4" key="1">
    <citation type="journal article" date="2014" name="Genome Announc.">
        <title>Complete Genome Sequence of Polychlorinated Biphenyl Degrader Comamonas testosteroni TK102 (NBRC 109938).</title>
        <authorList>
            <person name="Fukuda K."/>
            <person name="Hosoyama A."/>
            <person name="Tsuchikane K."/>
            <person name="Ohji S."/>
            <person name="Yamazoe A."/>
            <person name="Fujita N."/>
            <person name="Shintani M."/>
            <person name="Kimbara K."/>
        </authorList>
    </citation>
    <scope>NUCLEOTIDE SEQUENCE [LARGE SCALE GENOMIC DNA]</scope>
    <source>
        <strain evidence="3">TK102</strain>
    </source>
</reference>
<evidence type="ECO:0000313" key="3">
    <source>
        <dbReference type="EMBL" id="AIJ44316.1"/>
    </source>
</evidence>
<dbReference type="EMBL" id="CP006704">
    <property type="protein sequence ID" value="AIJ44316.1"/>
    <property type="molecule type" value="Genomic_DNA"/>
</dbReference>
<gene>
    <name evidence="3" type="ORF">O987_00585</name>
</gene>
<dbReference type="PANTHER" id="PTHR30143">
    <property type="entry name" value="ACID HYDRATASE"/>
    <property type="match status" value="1"/>
</dbReference>
<proteinExistence type="predicted"/>
<dbReference type="AlphaFoldDB" id="A0A076PHT4"/>
<organism evidence="3 4">
    <name type="scientific">Comamonas testosteroni TK102</name>
    <dbReference type="NCBI Taxonomy" id="1392005"/>
    <lineage>
        <taxon>Bacteria</taxon>
        <taxon>Pseudomonadati</taxon>
        <taxon>Pseudomonadota</taxon>
        <taxon>Betaproteobacteria</taxon>
        <taxon>Burkholderiales</taxon>
        <taxon>Comamonadaceae</taxon>
        <taxon>Comamonas</taxon>
    </lineage>
</organism>
<sequence length="339" mass="36780">MRFVHNHRKAALDERQVPDEWRGDRKFAIIAAMSENQDCQSGWCGPAPFANTPPIGLAPELQTQDEVLPDWKTLWPGLPEDSYATADALWWSRKLGAAQARGADVAALMGEAADARAVQSALARSWNWWPADRAPRYWKSGGPGRNAALLHVPLPEDGIRQGLNPVPAPATVFNLRNAEAEIALRIGREVSAEQAAALDYDSALALVDAVCVAVEWVDVRWRDGTKAPALALLADGQCHGGLALGEWQSASIIAGRDWARQLCTVTVNGGSPQRFTGTHSLGDPAWLLVDWLQHVVREYGSVPAGTVVTTGTWCGCMPLQAGDRFEMEFEGLGGLGWQF</sequence>
<dbReference type="GO" id="GO:0005737">
    <property type="term" value="C:cytoplasm"/>
    <property type="evidence" value="ECO:0007669"/>
    <property type="project" value="TreeGrafter"/>
</dbReference>
<name>A0A076PHT4_COMTE</name>
<dbReference type="GO" id="GO:0008684">
    <property type="term" value="F:2-oxopent-4-enoate hydratase activity"/>
    <property type="evidence" value="ECO:0007669"/>
    <property type="project" value="TreeGrafter"/>
</dbReference>
<protein>
    <submittedName>
        <fullName evidence="3">2-keto-4-pentenoate hydratase</fullName>
    </submittedName>
</protein>
<feature type="domain" description="Fumarylacetoacetase-like C-terminal" evidence="2">
    <location>
        <begin position="164"/>
        <end position="335"/>
    </location>
</feature>
<keyword evidence="1" id="KW-0456">Lyase</keyword>
<accession>A0A076PHT4</accession>
<evidence type="ECO:0000313" key="4">
    <source>
        <dbReference type="Proteomes" id="UP000028782"/>
    </source>
</evidence>
<evidence type="ECO:0000259" key="2">
    <source>
        <dbReference type="Pfam" id="PF01557"/>
    </source>
</evidence>
<dbReference type="Proteomes" id="UP000028782">
    <property type="component" value="Chromosome"/>
</dbReference>
<dbReference type="InterPro" id="IPR036663">
    <property type="entry name" value="Fumarylacetoacetase_C_sf"/>
</dbReference>
<dbReference type="KEGG" id="ctes:O987_00585"/>
<dbReference type="HOGENOM" id="CLU_060136_1_2_4"/>